<dbReference type="PROSITE" id="PS00107">
    <property type="entry name" value="PROTEIN_KINASE_ATP"/>
    <property type="match status" value="1"/>
</dbReference>
<evidence type="ECO:0000256" key="20">
    <source>
        <dbReference type="ARBA" id="ARBA00048977"/>
    </source>
</evidence>
<evidence type="ECO:0000256" key="9">
    <source>
        <dbReference type="ARBA" id="ARBA00022692"/>
    </source>
</evidence>
<keyword evidence="10 23" id="KW-0732">Signal</keyword>
<evidence type="ECO:0000256" key="3">
    <source>
        <dbReference type="ARBA" id="ARBA00008536"/>
    </source>
</evidence>
<reference evidence="25" key="1">
    <citation type="submission" date="2017-07" db="EMBL/GenBank/DDBJ databases">
        <title>Taro Niue Genome Assembly and Annotation.</title>
        <authorList>
            <person name="Atibalentja N."/>
            <person name="Keating K."/>
            <person name="Fields C.J."/>
        </authorList>
    </citation>
    <scope>NUCLEOTIDE SEQUENCE</scope>
    <source>
        <strain evidence="25">Niue_2</strain>
        <tissue evidence="25">Leaf</tissue>
    </source>
</reference>
<evidence type="ECO:0000313" key="26">
    <source>
        <dbReference type="Proteomes" id="UP000652761"/>
    </source>
</evidence>
<protein>
    <recommendedName>
        <fullName evidence="5">non-specific serine/threonine protein kinase</fullName>
        <ecNumber evidence="5">2.7.11.1</ecNumber>
    </recommendedName>
</protein>
<dbReference type="SUPFAM" id="SSF49899">
    <property type="entry name" value="Concanavalin A-like lectins/glucanases"/>
    <property type="match status" value="1"/>
</dbReference>
<dbReference type="GO" id="GO:1901001">
    <property type="term" value="P:negative regulation of response to salt stress"/>
    <property type="evidence" value="ECO:0007669"/>
    <property type="project" value="UniProtKB-ARBA"/>
</dbReference>
<evidence type="ECO:0000256" key="6">
    <source>
        <dbReference type="ARBA" id="ARBA00022475"/>
    </source>
</evidence>
<evidence type="ECO:0000256" key="14">
    <source>
        <dbReference type="ARBA" id="ARBA00022840"/>
    </source>
</evidence>
<keyword evidence="14 21" id="KW-0067">ATP-binding</keyword>
<dbReference type="InterPro" id="IPR008271">
    <property type="entry name" value="Ser/Thr_kinase_AS"/>
</dbReference>
<dbReference type="SMR" id="A0A843U956"/>
<dbReference type="EMBL" id="NMUH01000409">
    <property type="protein sequence ID" value="MQL78607.1"/>
    <property type="molecule type" value="Genomic_DNA"/>
</dbReference>
<dbReference type="FunFam" id="2.60.120.200:FF:000051">
    <property type="entry name" value="L-type lectin-domain containing receptor kinase V.9"/>
    <property type="match status" value="1"/>
</dbReference>
<organism evidence="25 26">
    <name type="scientific">Colocasia esculenta</name>
    <name type="common">Wild taro</name>
    <name type="synonym">Arum esculentum</name>
    <dbReference type="NCBI Taxonomy" id="4460"/>
    <lineage>
        <taxon>Eukaryota</taxon>
        <taxon>Viridiplantae</taxon>
        <taxon>Streptophyta</taxon>
        <taxon>Embryophyta</taxon>
        <taxon>Tracheophyta</taxon>
        <taxon>Spermatophyta</taxon>
        <taxon>Magnoliopsida</taxon>
        <taxon>Liliopsida</taxon>
        <taxon>Araceae</taxon>
        <taxon>Aroideae</taxon>
        <taxon>Colocasieae</taxon>
        <taxon>Colocasia</taxon>
    </lineage>
</organism>
<keyword evidence="7" id="KW-0723">Serine/threonine-protein kinase</keyword>
<dbReference type="SMART" id="SM00220">
    <property type="entry name" value="S_TKc"/>
    <property type="match status" value="1"/>
</dbReference>
<evidence type="ECO:0000256" key="16">
    <source>
        <dbReference type="ARBA" id="ARBA00023136"/>
    </source>
</evidence>
<evidence type="ECO:0000256" key="21">
    <source>
        <dbReference type="PROSITE-ProRule" id="PRU10141"/>
    </source>
</evidence>
<dbReference type="FunFam" id="3.30.200.20:FF:000112">
    <property type="entry name" value="Lectin-domain containing receptor kinase A4.3"/>
    <property type="match status" value="1"/>
</dbReference>
<keyword evidence="26" id="KW-1185">Reference proteome</keyword>
<dbReference type="InterPro" id="IPR001220">
    <property type="entry name" value="Legume_lectin_dom"/>
</dbReference>
<evidence type="ECO:0000256" key="12">
    <source>
        <dbReference type="ARBA" id="ARBA00022741"/>
    </source>
</evidence>
<dbReference type="PROSITE" id="PS50011">
    <property type="entry name" value="PROTEIN_KINASE_DOM"/>
    <property type="match status" value="1"/>
</dbReference>
<proteinExistence type="inferred from homology"/>
<evidence type="ECO:0000256" key="11">
    <source>
        <dbReference type="ARBA" id="ARBA00022734"/>
    </source>
</evidence>
<dbReference type="InterPro" id="IPR013320">
    <property type="entry name" value="ConA-like_dom_sf"/>
</dbReference>
<feature type="domain" description="Protein kinase" evidence="24">
    <location>
        <begin position="344"/>
        <end position="624"/>
    </location>
</feature>
<keyword evidence="16 22" id="KW-0472">Membrane</keyword>
<feature type="chain" id="PRO_5032615722" description="non-specific serine/threonine protein kinase" evidence="23">
    <location>
        <begin position="18"/>
        <end position="663"/>
    </location>
</feature>
<keyword evidence="8" id="KW-0808">Transferase</keyword>
<evidence type="ECO:0000256" key="17">
    <source>
        <dbReference type="ARBA" id="ARBA00023170"/>
    </source>
</evidence>
<dbReference type="Gene3D" id="3.30.200.20">
    <property type="entry name" value="Phosphorylase Kinase, domain 1"/>
    <property type="match status" value="1"/>
</dbReference>
<sequence length="663" mass="72668">MPLRVLLWCLLLRLAASSDGVDHFVFNGFHGAELRLDGTATITSEGLLRLTNTTKLLMSHAFFPTPIRFRSSPAGSISSFSSTFVFGIVPEFADLSGHGIAFFMSPSEDIPGAIGSQYLGLFSPSNNGNSSNHIFAVELDTIQNPEFADINANHVGIDINSMRSYRSLPAGYRPRHGGGGFRNLTLISGHRMQVWVEFDGTQMQVNVTLAPLGEPKPSIPLLSAITNLSDVFFESMYVGFSSSSDPFLTSHYIVGWSFKMNGEAPALNLSSLPLLPTRPAAKQSKNLATWVPASLSAILLITVAGIVLLVRRRIQLSEVIEDWELEYGPSRFSYKDLFMATKGFSDKEVLGAGGFGKVYRGVLPKSENVEIAVKRISHDSRQGVKEFVAEIVSIGRLRHRNLVQLRGYCRRKGELLLVYDFMANGSLDKLLFDQNTPKLDWNQRFRIIKGVASGLLYLHEEWEQVVVHRDIKASNVLLDDELNGRLGDFGLARLYDHGGAPQTTHVVGTMGYLAPELAKGGKANKATDVFAFGVFLLEVACGRRPIDAQAAEEEAVLVDWVLSCWSRGAILEAADSKLGDVYATEVVELVLRLGLLCCDPVPTVRPSMRQVLQFLEGDVPLPEFTSNYLNGTVMSLLQNEAWDTNMLSCPGGSTTASVLSEGR</sequence>
<dbReference type="PANTHER" id="PTHR27007">
    <property type="match status" value="1"/>
</dbReference>
<dbReference type="InterPro" id="IPR017441">
    <property type="entry name" value="Protein_kinase_ATP_BS"/>
</dbReference>
<keyword evidence="13" id="KW-0418">Kinase</keyword>
<dbReference type="FunFam" id="1.10.510.10:FF:000517">
    <property type="entry name" value="Putative receptor kinase Lecrk"/>
    <property type="match status" value="1"/>
</dbReference>
<dbReference type="Proteomes" id="UP000652761">
    <property type="component" value="Unassembled WGS sequence"/>
</dbReference>
<evidence type="ECO:0000256" key="13">
    <source>
        <dbReference type="ARBA" id="ARBA00022777"/>
    </source>
</evidence>
<comment type="catalytic activity">
    <reaction evidence="20">
        <text>L-seryl-[protein] + ATP = O-phospho-L-seryl-[protein] + ADP + H(+)</text>
        <dbReference type="Rhea" id="RHEA:17989"/>
        <dbReference type="Rhea" id="RHEA-COMP:9863"/>
        <dbReference type="Rhea" id="RHEA-COMP:11604"/>
        <dbReference type="ChEBI" id="CHEBI:15378"/>
        <dbReference type="ChEBI" id="CHEBI:29999"/>
        <dbReference type="ChEBI" id="CHEBI:30616"/>
        <dbReference type="ChEBI" id="CHEBI:83421"/>
        <dbReference type="ChEBI" id="CHEBI:456216"/>
        <dbReference type="EC" id="2.7.11.1"/>
    </reaction>
    <physiologicalReaction direction="left-to-right" evidence="20">
        <dbReference type="Rhea" id="RHEA:17990"/>
    </physiologicalReaction>
</comment>
<evidence type="ECO:0000256" key="8">
    <source>
        <dbReference type="ARBA" id="ARBA00022679"/>
    </source>
</evidence>
<evidence type="ECO:0000256" key="22">
    <source>
        <dbReference type="SAM" id="Phobius"/>
    </source>
</evidence>
<dbReference type="InterPro" id="IPR011009">
    <property type="entry name" value="Kinase-like_dom_sf"/>
</dbReference>
<dbReference type="InterPro" id="IPR050528">
    <property type="entry name" value="L-type_Lectin-RKs"/>
</dbReference>
<feature type="transmembrane region" description="Helical" evidence="22">
    <location>
        <begin position="287"/>
        <end position="310"/>
    </location>
</feature>
<dbReference type="OrthoDB" id="543442at2759"/>
<comment type="similarity">
    <text evidence="3">In the N-terminal section; belongs to the leguminous lectin family.</text>
</comment>
<dbReference type="EC" id="2.7.11.1" evidence="5"/>
<accession>A0A843U956</accession>
<evidence type="ECO:0000256" key="7">
    <source>
        <dbReference type="ARBA" id="ARBA00022527"/>
    </source>
</evidence>
<keyword evidence="18" id="KW-0325">Glycoprotein</keyword>
<comment type="similarity">
    <text evidence="4">In the C-terminal section; belongs to the protein kinase superfamily. Ser/Thr protein kinase family.</text>
</comment>
<keyword evidence="6" id="KW-1003">Cell membrane</keyword>
<dbReference type="PROSITE" id="PS00108">
    <property type="entry name" value="PROTEIN_KINASE_ST"/>
    <property type="match status" value="1"/>
</dbReference>
<comment type="caution">
    <text evidence="25">The sequence shown here is derived from an EMBL/GenBank/DDBJ whole genome shotgun (WGS) entry which is preliminary data.</text>
</comment>
<dbReference type="InterPro" id="IPR000719">
    <property type="entry name" value="Prot_kinase_dom"/>
</dbReference>
<keyword evidence="9 22" id="KW-0812">Transmembrane</keyword>
<dbReference type="GO" id="GO:0004674">
    <property type="term" value="F:protein serine/threonine kinase activity"/>
    <property type="evidence" value="ECO:0007669"/>
    <property type="project" value="UniProtKB-KW"/>
</dbReference>
<evidence type="ECO:0000256" key="15">
    <source>
        <dbReference type="ARBA" id="ARBA00022989"/>
    </source>
</evidence>
<evidence type="ECO:0000313" key="25">
    <source>
        <dbReference type="EMBL" id="MQL78607.1"/>
    </source>
</evidence>
<feature type="signal peptide" evidence="23">
    <location>
        <begin position="1"/>
        <end position="17"/>
    </location>
</feature>
<dbReference type="Pfam" id="PF00139">
    <property type="entry name" value="Lectin_legB"/>
    <property type="match status" value="1"/>
</dbReference>
<evidence type="ECO:0000256" key="1">
    <source>
        <dbReference type="ARBA" id="ARBA00004236"/>
    </source>
</evidence>
<dbReference type="Gene3D" id="1.10.510.10">
    <property type="entry name" value="Transferase(Phosphotransferase) domain 1"/>
    <property type="match status" value="1"/>
</dbReference>
<dbReference type="GO" id="GO:0005886">
    <property type="term" value="C:plasma membrane"/>
    <property type="evidence" value="ECO:0007669"/>
    <property type="project" value="UniProtKB-SubCell"/>
</dbReference>
<evidence type="ECO:0000256" key="19">
    <source>
        <dbReference type="ARBA" id="ARBA00048659"/>
    </source>
</evidence>
<evidence type="ECO:0000256" key="23">
    <source>
        <dbReference type="SAM" id="SignalP"/>
    </source>
</evidence>
<dbReference type="AlphaFoldDB" id="A0A843U956"/>
<evidence type="ECO:0000256" key="10">
    <source>
        <dbReference type="ARBA" id="ARBA00022729"/>
    </source>
</evidence>
<dbReference type="CDD" id="cd14066">
    <property type="entry name" value="STKc_IRAK"/>
    <property type="match status" value="1"/>
</dbReference>
<keyword evidence="11" id="KW-0430">Lectin</keyword>
<dbReference type="Gene3D" id="2.60.120.200">
    <property type="match status" value="1"/>
</dbReference>
<keyword evidence="12 21" id="KW-0547">Nucleotide-binding</keyword>
<gene>
    <name evidence="25" type="ORF">Taro_011037</name>
</gene>
<dbReference type="SUPFAM" id="SSF56112">
    <property type="entry name" value="Protein kinase-like (PK-like)"/>
    <property type="match status" value="1"/>
</dbReference>
<evidence type="ECO:0000256" key="18">
    <source>
        <dbReference type="ARBA" id="ARBA00023180"/>
    </source>
</evidence>
<evidence type="ECO:0000256" key="5">
    <source>
        <dbReference type="ARBA" id="ARBA00012513"/>
    </source>
</evidence>
<name>A0A843U956_COLES</name>
<comment type="subcellular location">
    <subcellularLocation>
        <location evidence="1">Cell membrane</location>
    </subcellularLocation>
    <subcellularLocation>
        <location evidence="2">Membrane</location>
        <topology evidence="2">Single-pass type I membrane protein</topology>
    </subcellularLocation>
</comment>
<feature type="binding site" evidence="21">
    <location>
        <position position="374"/>
    </location>
    <ligand>
        <name>ATP</name>
        <dbReference type="ChEBI" id="CHEBI:30616"/>
    </ligand>
</feature>
<dbReference type="GO" id="GO:0005524">
    <property type="term" value="F:ATP binding"/>
    <property type="evidence" value="ECO:0007669"/>
    <property type="project" value="UniProtKB-UniRule"/>
</dbReference>
<keyword evidence="15 22" id="KW-1133">Transmembrane helix</keyword>
<keyword evidence="17" id="KW-0675">Receptor</keyword>
<dbReference type="Pfam" id="PF00069">
    <property type="entry name" value="Pkinase"/>
    <property type="match status" value="1"/>
</dbReference>
<comment type="catalytic activity">
    <reaction evidence="19">
        <text>L-threonyl-[protein] + ATP = O-phospho-L-threonyl-[protein] + ADP + H(+)</text>
        <dbReference type="Rhea" id="RHEA:46608"/>
        <dbReference type="Rhea" id="RHEA-COMP:11060"/>
        <dbReference type="Rhea" id="RHEA-COMP:11605"/>
        <dbReference type="ChEBI" id="CHEBI:15378"/>
        <dbReference type="ChEBI" id="CHEBI:30013"/>
        <dbReference type="ChEBI" id="CHEBI:30616"/>
        <dbReference type="ChEBI" id="CHEBI:61977"/>
        <dbReference type="ChEBI" id="CHEBI:456216"/>
        <dbReference type="EC" id="2.7.11.1"/>
    </reaction>
    <physiologicalReaction direction="left-to-right" evidence="19">
        <dbReference type="Rhea" id="RHEA:46609"/>
    </physiologicalReaction>
</comment>
<evidence type="ECO:0000256" key="2">
    <source>
        <dbReference type="ARBA" id="ARBA00004479"/>
    </source>
</evidence>
<evidence type="ECO:0000256" key="4">
    <source>
        <dbReference type="ARBA" id="ARBA00010217"/>
    </source>
</evidence>
<dbReference type="GO" id="GO:0030246">
    <property type="term" value="F:carbohydrate binding"/>
    <property type="evidence" value="ECO:0007669"/>
    <property type="project" value="UniProtKB-KW"/>
</dbReference>
<evidence type="ECO:0000259" key="24">
    <source>
        <dbReference type="PROSITE" id="PS50011"/>
    </source>
</evidence>
<dbReference type="CDD" id="cd06899">
    <property type="entry name" value="lectin_legume_LecRK_Arcelin_ConA"/>
    <property type="match status" value="1"/>
</dbReference>